<sequence>MTVNSNENYVHHTKSEPINQTLKENEKMGIELLPNLTECLLLNLWLKILFFFFLAKSYVATPD</sequence>
<name>A0A9K3HHC9_HELAN</name>
<keyword evidence="1" id="KW-0812">Transmembrane</keyword>
<organism evidence="2 3">
    <name type="scientific">Helianthus annuus</name>
    <name type="common">Common sunflower</name>
    <dbReference type="NCBI Taxonomy" id="4232"/>
    <lineage>
        <taxon>Eukaryota</taxon>
        <taxon>Viridiplantae</taxon>
        <taxon>Streptophyta</taxon>
        <taxon>Embryophyta</taxon>
        <taxon>Tracheophyta</taxon>
        <taxon>Spermatophyta</taxon>
        <taxon>Magnoliopsida</taxon>
        <taxon>eudicotyledons</taxon>
        <taxon>Gunneridae</taxon>
        <taxon>Pentapetalae</taxon>
        <taxon>asterids</taxon>
        <taxon>campanulids</taxon>
        <taxon>Asterales</taxon>
        <taxon>Asteraceae</taxon>
        <taxon>Asteroideae</taxon>
        <taxon>Heliantheae alliance</taxon>
        <taxon>Heliantheae</taxon>
        <taxon>Helianthus</taxon>
    </lineage>
</organism>
<keyword evidence="1" id="KW-1133">Transmembrane helix</keyword>
<keyword evidence="3" id="KW-1185">Reference proteome</keyword>
<reference evidence="2" key="1">
    <citation type="journal article" date="2017" name="Nature">
        <title>The sunflower genome provides insights into oil metabolism, flowering and Asterid evolution.</title>
        <authorList>
            <person name="Badouin H."/>
            <person name="Gouzy J."/>
            <person name="Grassa C.J."/>
            <person name="Murat F."/>
            <person name="Staton S.E."/>
            <person name="Cottret L."/>
            <person name="Lelandais-Briere C."/>
            <person name="Owens G.L."/>
            <person name="Carrere S."/>
            <person name="Mayjonade B."/>
            <person name="Legrand L."/>
            <person name="Gill N."/>
            <person name="Kane N.C."/>
            <person name="Bowers J.E."/>
            <person name="Hubner S."/>
            <person name="Bellec A."/>
            <person name="Berard A."/>
            <person name="Berges H."/>
            <person name="Blanchet N."/>
            <person name="Boniface M.C."/>
            <person name="Brunel D."/>
            <person name="Catrice O."/>
            <person name="Chaidir N."/>
            <person name="Claudel C."/>
            <person name="Donnadieu C."/>
            <person name="Faraut T."/>
            <person name="Fievet G."/>
            <person name="Helmstetter N."/>
            <person name="King M."/>
            <person name="Knapp S.J."/>
            <person name="Lai Z."/>
            <person name="Le Paslier M.C."/>
            <person name="Lippi Y."/>
            <person name="Lorenzon L."/>
            <person name="Mandel J.R."/>
            <person name="Marage G."/>
            <person name="Marchand G."/>
            <person name="Marquand E."/>
            <person name="Bret-Mestries E."/>
            <person name="Morien E."/>
            <person name="Nambeesan S."/>
            <person name="Nguyen T."/>
            <person name="Pegot-Espagnet P."/>
            <person name="Pouilly N."/>
            <person name="Raftis F."/>
            <person name="Sallet E."/>
            <person name="Schiex T."/>
            <person name="Thomas J."/>
            <person name="Vandecasteele C."/>
            <person name="Vares D."/>
            <person name="Vear F."/>
            <person name="Vautrin S."/>
            <person name="Crespi M."/>
            <person name="Mangin B."/>
            <person name="Burke J.M."/>
            <person name="Salse J."/>
            <person name="Munos S."/>
            <person name="Vincourt P."/>
            <person name="Rieseberg L.H."/>
            <person name="Langlade N.B."/>
        </authorList>
    </citation>
    <scope>NUCLEOTIDE SEQUENCE</scope>
    <source>
        <tissue evidence="2">Leaves</tissue>
    </source>
</reference>
<dbReference type="Gramene" id="mRNA:HanXRQr2_Chr12g0546701">
    <property type="protein sequence ID" value="CDS:HanXRQr2_Chr12g0546701.1"/>
    <property type="gene ID" value="HanXRQr2_Chr12g0546701"/>
</dbReference>
<gene>
    <name evidence="2" type="ORF">HanXRQr2_Chr12g0546701</name>
</gene>
<accession>A0A9K3HHC9</accession>
<evidence type="ECO:0000313" key="3">
    <source>
        <dbReference type="Proteomes" id="UP000215914"/>
    </source>
</evidence>
<dbReference type="EMBL" id="MNCJ02000327">
    <property type="protein sequence ID" value="KAF5778376.1"/>
    <property type="molecule type" value="Genomic_DNA"/>
</dbReference>
<evidence type="ECO:0000256" key="1">
    <source>
        <dbReference type="SAM" id="Phobius"/>
    </source>
</evidence>
<dbReference type="Proteomes" id="UP000215914">
    <property type="component" value="Unassembled WGS sequence"/>
</dbReference>
<protein>
    <submittedName>
        <fullName evidence="2">Uncharacterized protein</fullName>
    </submittedName>
</protein>
<reference evidence="2" key="2">
    <citation type="submission" date="2020-06" db="EMBL/GenBank/DDBJ databases">
        <title>Helianthus annuus Genome sequencing and assembly Release 2.</title>
        <authorList>
            <person name="Gouzy J."/>
            <person name="Langlade N."/>
            <person name="Munos S."/>
        </authorList>
    </citation>
    <scope>NUCLEOTIDE SEQUENCE</scope>
    <source>
        <tissue evidence="2">Leaves</tissue>
    </source>
</reference>
<evidence type="ECO:0000313" key="2">
    <source>
        <dbReference type="EMBL" id="KAF5778376.1"/>
    </source>
</evidence>
<keyword evidence="1" id="KW-0472">Membrane</keyword>
<comment type="caution">
    <text evidence="2">The sequence shown here is derived from an EMBL/GenBank/DDBJ whole genome shotgun (WGS) entry which is preliminary data.</text>
</comment>
<feature type="transmembrane region" description="Helical" evidence="1">
    <location>
        <begin position="40"/>
        <end position="59"/>
    </location>
</feature>
<proteinExistence type="predicted"/>
<dbReference type="AlphaFoldDB" id="A0A9K3HHC9"/>